<dbReference type="RefSeq" id="WP_015790588.1">
    <property type="nucleotide sequence ID" value="NC_013158.1"/>
</dbReference>
<dbReference type="AlphaFoldDB" id="C7NRS1"/>
<keyword evidence="1" id="KW-1133">Transmembrane helix</keyword>
<gene>
    <name evidence="2" type="ordered locus">Huta_2865</name>
</gene>
<dbReference type="KEGG" id="hut:Huta_2865"/>
<accession>C7NRS1</accession>
<keyword evidence="1" id="KW-0472">Membrane</keyword>
<dbReference type="OrthoDB" id="125215at2157"/>
<dbReference type="Pfam" id="PF23958">
    <property type="entry name" value="DUF7287"/>
    <property type="match status" value="1"/>
</dbReference>
<dbReference type="GeneID" id="8385174"/>
<dbReference type="EMBL" id="CP001687">
    <property type="protein sequence ID" value="ACV13026.1"/>
    <property type="molecule type" value="Genomic_DNA"/>
</dbReference>
<keyword evidence="1" id="KW-0812">Transmembrane</keyword>
<dbReference type="HOGENOM" id="CLU_1754670_0_0_2"/>
<keyword evidence="3" id="KW-1185">Reference proteome</keyword>
<protein>
    <submittedName>
        <fullName evidence="2">Uncharacterized protein</fullName>
    </submittedName>
</protein>
<dbReference type="Proteomes" id="UP000002071">
    <property type="component" value="Chromosome"/>
</dbReference>
<name>C7NRS1_HALUD</name>
<evidence type="ECO:0000313" key="2">
    <source>
        <dbReference type="EMBL" id="ACV13026.1"/>
    </source>
</evidence>
<dbReference type="InterPro" id="IPR056613">
    <property type="entry name" value="DUF7287"/>
</dbReference>
<feature type="transmembrane region" description="Helical" evidence="1">
    <location>
        <begin position="12"/>
        <end position="29"/>
    </location>
</feature>
<proteinExistence type="predicted"/>
<evidence type="ECO:0000256" key="1">
    <source>
        <dbReference type="SAM" id="Phobius"/>
    </source>
</evidence>
<reference evidence="2 3" key="1">
    <citation type="journal article" date="2009" name="Stand. Genomic Sci.">
        <title>Complete genome sequence of Halorhabdus utahensis type strain (AX-2).</title>
        <authorList>
            <person name="Anderson I."/>
            <person name="Tindall B.J."/>
            <person name="Pomrenke H."/>
            <person name="Goker M."/>
            <person name="Lapidus A."/>
            <person name="Nolan M."/>
            <person name="Copeland A."/>
            <person name="Glavina Del Rio T."/>
            <person name="Chen F."/>
            <person name="Tice H."/>
            <person name="Cheng J.F."/>
            <person name="Lucas S."/>
            <person name="Chertkov O."/>
            <person name="Bruce D."/>
            <person name="Brettin T."/>
            <person name="Detter J.C."/>
            <person name="Han C."/>
            <person name="Goodwin L."/>
            <person name="Land M."/>
            <person name="Hauser L."/>
            <person name="Chang Y.J."/>
            <person name="Jeffries C.D."/>
            <person name="Pitluck S."/>
            <person name="Pati A."/>
            <person name="Mavromatis K."/>
            <person name="Ivanova N."/>
            <person name="Ovchinnikova G."/>
            <person name="Chen A."/>
            <person name="Palaniappan K."/>
            <person name="Chain P."/>
            <person name="Rohde M."/>
            <person name="Bristow J."/>
            <person name="Eisen J.A."/>
            <person name="Markowitz V."/>
            <person name="Hugenholtz P."/>
            <person name="Kyrpides N.C."/>
            <person name="Klenk H.P."/>
        </authorList>
    </citation>
    <scope>NUCLEOTIDE SEQUENCE [LARGE SCALE GENOMIC DNA]</scope>
    <source>
        <strain evidence="3">DSM 12940 / JCM 11049 / AX-2</strain>
    </source>
</reference>
<evidence type="ECO:0000313" key="3">
    <source>
        <dbReference type="Proteomes" id="UP000002071"/>
    </source>
</evidence>
<organism evidence="2 3">
    <name type="scientific">Halorhabdus utahensis (strain DSM 12940 / JCM 11049 / AX-2)</name>
    <dbReference type="NCBI Taxonomy" id="519442"/>
    <lineage>
        <taxon>Archaea</taxon>
        <taxon>Methanobacteriati</taxon>
        <taxon>Methanobacteriota</taxon>
        <taxon>Stenosarchaea group</taxon>
        <taxon>Halobacteria</taxon>
        <taxon>Halobacteriales</taxon>
        <taxon>Haloarculaceae</taxon>
        <taxon>Halorhabdus</taxon>
    </lineage>
</organism>
<sequence>MSSRGQTTYDYLLGISLVLIAVTAVFWLFPQVFDPFFDPVSGDRDDMADQVAAEAIETNATITGERTLNVSTGTFDADYVSELRDRSGVPDLRKINISLRKDGRIEASAGPGEPSDAPLATSVRTVRITQNSDISNCTTACDLVVRVW</sequence>
<dbReference type="STRING" id="519442.Huta_2865"/>
<dbReference type="eggNOG" id="arCOG06117">
    <property type="taxonomic scope" value="Archaea"/>
</dbReference>